<dbReference type="RefSeq" id="WP_098890064.1">
    <property type="nucleotide sequence ID" value="NZ_JBEGIE010000066.1"/>
</dbReference>
<keyword evidence="1" id="KW-0472">Membrane</keyword>
<evidence type="ECO:0000313" key="3">
    <source>
        <dbReference type="Proteomes" id="UP001552502"/>
    </source>
</evidence>
<protein>
    <submittedName>
        <fullName evidence="2">Uncharacterized protein</fullName>
    </submittedName>
</protein>
<keyword evidence="3" id="KW-1185">Reference proteome</keyword>
<name>A0ABV3IIY8_9BACI</name>
<feature type="transmembrane region" description="Helical" evidence="1">
    <location>
        <begin position="9"/>
        <end position="27"/>
    </location>
</feature>
<reference evidence="2 3" key="1">
    <citation type="journal article" date="2023" name="Proc. Natl. Acad. Sci. U.S.A.">
        <title>Bacterial tolerance to host-exuded specialized metabolites structures the maize root microbiome.</title>
        <authorList>
            <person name="Thoenen L."/>
            <person name="Giroud C."/>
            <person name="Kreuzer M."/>
            <person name="Waelchli J."/>
            <person name="Gfeller V."/>
            <person name="Deslandes-Herold G."/>
            <person name="Mateo P."/>
            <person name="Robert C.A.M."/>
            <person name="Ahrens C.H."/>
            <person name="Rubio-Somoza I."/>
            <person name="Bruggmann R."/>
            <person name="Erb M."/>
            <person name="Schlaeppi K."/>
        </authorList>
    </citation>
    <scope>NUCLEOTIDE SEQUENCE [LARGE SCALE GENOMIC DNA]</scope>
    <source>
        <strain evidence="2 3">LBA1-1-1.1</strain>
    </source>
</reference>
<dbReference type="EMBL" id="JBEGIE010000066">
    <property type="protein sequence ID" value="MEV4914136.1"/>
    <property type="molecule type" value="Genomic_DNA"/>
</dbReference>
<evidence type="ECO:0000313" key="2">
    <source>
        <dbReference type="EMBL" id="MEV4914136.1"/>
    </source>
</evidence>
<keyword evidence="1" id="KW-1133">Transmembrane helix</keyword>
<organism evidence="2 3">
    <name type="scientific">Bacillus proteolyticus</name>
    <dbReference type="NCBI Taxonomy" id="2026192"/>
    <lineage>
        <taxon>Bacteria</taxon>
        <taxon>Bacillati</taxon>
        <taxon>Bacillota</taxon>
        <taxon>Bacilli</taxon>
        <taxon>Bacillales</taxon>
        <taxon>Bacillaceae</taxon>
        <taxon>Bacillus</taxon>
        <taxon>Bacillus cereus group</taxon>
    </lineage>
</organism>
<accession>A0ABV3IIY8</accession>
<keyword evidence="1" id="KW-0812">Transmembrane</keyword>
<dbReference type="Proteomes" id="UP001552502">
    <property type="component" value="Unassembled WGS sequence"/>
</dbReference>
<comment type="caution">
    <text evidence="2">The sequence shown here is derived from an EMBL/GenBank/DDBJ whole genome shotgun (WGS) entry which is preliminary data.</text>
</comment>
<feature type="transmembrane region" description="Helical" evidence="1">
    <location>
        <begin position="33"/>
        <end position="53"/>
    </location>
</feature>
<gene>
    <name evidence="2" type="ORF">MRBLBA1_005078</name>
</gene>
<proteinExistence type="predicted"/>
<evidence type="ECO:0000256" key="1">
    <source>
        <dbReference type="SAM" id="Phobius"/>
    </source>
</evidence>
<sequence length="69" mass="7713">MRPIKQMRTLYFIGVPIVATFSLLIPQSLGARILTFFLILLFGGIGVGFTYLIEFIGKKVGDYWGGTKK</sequence>